<accession>A0A6A5U9U5</accession>
<gene>
    <name evidence="2" type="ORF">CC80DRAFT_532103</name>
</gene>
<dbReference type="AlphaFoldDB" id="A0A6A5U9U5"/>
<dbReference type="SUPFAM" id="SSF56112">
    <property type="entry name" value="Protein kinase-like (PK-like)"/>
    <property type="match status" value="1"/>
</dbReference>
<evidence type="ECO:0000313" key="3">
    <source>
        <dbReference type="Proteomes" id="UP000800035"/>
    </source>
</evidence>
<dbReference type="Proteomes" id="UP000800035">
    <property type="component" value="Unassembled WGS sequence"/>
</dbReference>
<reference evidence="2" key="1">
    <citation type="journal article" date="2020" name="Stud. Mycol.">
        <title>101 Dothideomycetes genomes: a test case for predicting lifestyles and emergence of pathogens.</title>
        <authorList>
            <person name="Haridas S."/>
            <person name="Albert R."/>
            <person name="Binder M."/>
            <person name="Bloem J."/>
            <person name="Labutti K."/>
            <person name="Salamov A."/>
            <person name="Andreopoulos B."/>
            <person name="Baker S."/>
            <person name="Barry K."/>
            <person name="Bills G."/>
            <person name="Bluhm B."/>
            <person name="Cannon C."/>
            <person name="Castanera R."/>
            <person name="Culley D."/>
            <person name="Daum C."/>
            <person name="Ezra D."/>
            <person name="Gonzalez J."/>
            <person name="Henrissat B."/>
            <person name="Kuo A."/>
            <person name="Liang C."/>
            <person name="Lipzen A."/>
            <person name="Lutzoni F."/>
            <person name="Magnuson J."/>
            <person name="Mondo S."/>
            <person name="Nolan M."/>
            <person name="Ohm R."/>
            <person name="Pangilinan J."/>
            <person name="Park H.-J."/>
            <person name="Ramirez L."/>
            <person name="Alfaro M."/>
            <person name="Sun H."/>
            <person name="Tritt A."/>
            <person name="Yoshinaga Y."/>
            <person name="Zwiers L.-H."/>
            <person name="Turgeon B."/>
            <person name="Goodwin S."/>
            <person name="Spatafora J."/>
            <person name="Crous P."/>
            <person name="Grigoriev I."/>
        </authorList>
    </citation>
    <scope>NUCLEOTIDE SEQUENCE</scope>
    <source>
        <strain evidence="2">CBS 675.92</strain>
    </source>
</reference>
<dbReference type="Gene3D" id="3.90.1200.10">
    <property type="match status" value="1"/>
</dbReference>
<dbReference type="CDD" id="cd05120">
    <property type="entry name" value="APH_ChoK_like"/>
    <property type="match status" value="1"/>
</dbReference>
<dbReference type="OrthoDB" id="5404599at2759"/>
<dbReference type="EMBL" id="ML976981">
    <property type="protein sequence ID" value="KAF1961488.1"/>
    <property type="molecule type" value="Genomic_DNA"/>
</dbReference>
<evidence type="ECO:0000313" key="2">
    <source>
        <dbReference type="EMBL" id="KAF1961488.1"/>
    </source>
</evidence>
<dbReference type="PANTHER" id="PTHR21310:SF58">
    <property type="entry name" value="AMINOGLYCOSIDE PHOSPHOTRANSFERASE DOMAIN-CONTAINING PROTEIN"/>
    <property type="match status" value="1"/>
</dbReference>
<proteinExistence type="predicted"/>
<dbReference type="InterPro" id="IPR002575">
    <property type="entry name" value="Aminoglycoside_PTrfase"/>
</dbReference>
<dbReference type="InterPro" id="IPR051678">
    <property type="entry name" value="AGP_Transferase"/>
</dbReference>
<organism evidence="2 3">
    <name type="scientific">Byssothecium circinans</name>
    <dbReference type="NCBI Taxonomy" id="147558"/>
    <lineage>
        <taxon>Eukaryota</taxon>
        <taxon>Fungi</taxon>
        <taxon>Dikarya</taxon>
        <taxon>Ascomycota</taxon>
        <taxon>Pezizomycotina</taxon>
        <taxon>Dothideomycetes</taxon>
        <taxon>Pleosporomycetidae</taxon>
        <taxon>Pleosporales</taxon>
        <taxon>Massarineae</taxon>
        <taxon>Massarinaceae</taxon>
        <taxon>Byssothecium</taxon>
    </lineage>
</organism>
<keyword evidence="3" id="KW-1185">Reference proteome</keyword>
<name>A0A6A5U9U5_9PLEO</name>
<dbReference type="PANTHER" id="PTHR21310">
    <property type="entry name" value="AMINOGLYCOSIDE PHOSPHOTRANSFERASE-RELATED-RELATED"/>
    <property type="match status" value="1"/>
</dbReference>
<dbReference type="InterPro" id="IPR011009">
    <property type="entry name" value="Kinase-like_dom_sf"/>
</dbReference>
<protein>
    <recommendedName>
        <fullName evidence="1">Aminoglycoside phosphotransferase domain-containing protein</fullName>
    </recommendedName>
</protein>
<dbReference type="Pfam" id="PF01636">
    <property type="entry name" value="APH"/>
    <property type="match status" value="1"/>
</dbReference>
<feature type="domain" description="Aminoglycoside phosphotransferase" evidence="1">
    <location>
        <begin position="131"/>
        <end position="295"/>
    </location>
</feature>
<sequence>MEDSQSRSPLILQLSVPGPSSALSIINNNILPIMFCFMDPPIENSIIRVKEDCWMLGSEYSCEVVVSMPDDAVTSWEADGNTYCIRKSSNRSNVSGDPESDRVHKGGTAAAVWRIGGTFIKVKSWLQGMQLESDIIRFVNSTSSVTTPEILCTWVDVEWNRTFLVLKAMEGQTLDEAWDSLSADQHMQIAGTVAQLCKTLASSTSEKLMSASGGPIAEPFLTVTPPHSKPSWKPHIYGPWSQNDLQSLFSGSDVLEGHTKFHFYHADLGPTNIMVRKDGSVVGIIDWESAAFYPRFWLGTKPLVSAGFYLSGEKDKKRNWAVMLSDALGREGFPSDVGKYKAWSKAVRS</sequence>
<evidence type="ECO:0000259" key="1">
    <source>
        <dbReference type="Pfam" id="PF01636"/>
    </source>
</evidence>